<dbReference type="InterPro" id="IPR053188">
    <property type="entry name" value="FkbM_Methyltransferase"/>
</dbReference>
<keyword evidence="2" id="KW-0489">Methyltransferase</keyword>
<evidence type="ECO:0000259" key="1">
    <source>
        <dbReference type="Pfam" id="PF05050"/>
    </source>
</evidence>
<dbReference type="EMBL" id="RJUF01000008">
    <property type="protein sequence ID" value="MCP9762268.1"/>
    <property type="molecule type" value="Genomic_DNA"/>
</dbReference>
<dbReference type="SUPFAM" id="SSF53335">
    <property type="entry name" value="S-adenosyl-L-methionine-dependent methyltransferases"/>
    <property type="match status" value="1"/>
</dbReference>
<dbReference type="GO" id="GO:0032259">
    <property type="term" value="P:methylation"/>
    <property type="evidence" value="ECO:0007669"/>
    <property type="project" value="UniProtKB-KW"/>
</dbReference>
<protein>
    <submittedName>
        <fullName evidence="2">FkbM family methyltransferase</fullName>
    </submittedName>
</protein>
<comment type="caution">
    <text evidence="2">The sequence shown here is derived from an EMBL/GenBank/DDBJ whole genome shotgun (WGS) entry which is preliminary data.</text>
</comment>
<dbReference type="RefSeq" id="WP_255036025.1">
    <property type="nucleotide sequence ID" value="NZ_RJUF01000008.1"/>
</dbReference>
<keyword evidence="2" id="KW-0808">Transferase</keyword>
<dbReference type="Gene3D" id="3.40.50.150">
    <property type="entry name" value="Vaccinia Virus protein VP39"/>
    <property type="match status" value="1"/>
</dbReference>
<dbReference type="AlphaFoldDB" id="A0AAE3GZS7"/>
<name>A0AAE3GZS7_9BACT</name>
<reference evidence="2 3" key="1">
    <citation type="submission" date="2018-11" db="EMBL/GenBank/DDBJ databases">
        <title>Novel bacteria species description.</title>
        <authorList>
            <person name="Han J.-H."/>
        </authorList>
    </citation>
    <scope>NUCLEOTIDE SEQUENCE [LARGE SCALE GENOMIC DNA]</scope>
    <source>
        <strain evidence="2 3">KCTC23259</strain>
    </source>
</reference>
<keyword evidence="3" id="KW-1185">Reference proteome</keyword>
<dbReference type="InterPro" id="IPR029063">
    <property type="entry name" value="SAM-dependent_MTases_sf"/>
</dbReference>
<dbReference type="Proteomes" id="UP001204144">
    <property type="component" value="Unassembled WGS sequence"/>
</dbReference>
<dbReference type="GO" id="GO:0008171">
    <property type="term" value="F:O-methyltransferase activity"/>
    <property type="evidence" value="ECO:0007669"/>
    <property type="project" value="TreeGrafter"/>
</dbReference>
<dbReference type="Pfam" id="PF05050">
    <property type="entry name" value="Methyltransf_21"/>
    <property type="match status" value="1"/>
</dbReference>
<dbReference type="InterPro" id="IPR006342">
    <property type="entry name" value="FkbM_mtfrase"/>
</dbReference>
<gene>
    <name evidence="2" type="ORF">EGI31_04820</name>
</gene>
<accession>A0AAE3GZS7</accession>
<proteinExistence type="predicted"/>
<dbReference type="PANTHER" id="PTHR36973">
    <property type="entry name" value="SLL1456 PROTEIN-RELATED"/>
    <property type="match status" value="1"/>
</dbReference>
<feature type="domain" description="Methyltransferase FkbM" evidence="1">
    <location>
        <begin position="50"/>
        <end position="209"/>
    </location>
</feature>
<dbReference type="PANTHER" id="PTHR36973:SF4">
    <property type="entry name" value="NODULATION PROTEIN"/>
    <property type="match status" value="1"/>
</dbReference>
<sequence length="245" mass="27442">MIAKKIKDLVQSLAHKFGYHVLSKNSISGDMVLFLKGIKNRGASVKNILDIGAHKADWSLMTSDIFPEAAYYMIEPQDEMKPYIETFLKSHNGAWFQGGAGAENGELTLSVWDDFAGSSFLLPEGEESGKQQRKVPIYTVDYLIETQKMPVPDICKIDVQGFEIEVLKGAKSILGKTDIFILEASLFRFSPNQPLLHEIIDFMVQHGYVIYDFAGFANRPLDKALGQLDICFVLENSPLRSSQGW</sequence>
<organism evidence="2 3">
    <name type="scientific">Lacihabitans soyangensis</name>
    <dbReference type="NCBI Taxonomy" id="869394"/>
    <lineage>
        <taxon>Bacteria</taxon>
        <taxon>Pseudomonadati</taxon>
        <taxon>Bacteroidota</taxon>
        <taxon>Cytophagia</taxon>
        <taxon>Cytophagales</taxon>
        <taxon>Leadbetterellaceae</taxon>
        <taxon>Lacihabitans</taxon>
    </lineage>
</organism>
<evidence type="ECO:0000313" key="3">
    <source>
        <dbReference type="Proteomes" id="UP001204144"/>
    </source>
</evidence>
<evidence type="ECO:0000313" key="2">
    <source>
        <dbReference type="EMBL" id="MCP9762268.1"/>
    </source>
</evidence>
<dbReference type="NCBIfam" id="TIGR01444">
    <property type="entry name" value="fkbM_fam"/>
    <property type="match status" value="1"/>
</dbReference>